<gene>
    <name evidence="1" type="ORF">MNBD_ALPHA03-1026</name>
</gene>
<dbReference type="AlphaFoldDB" id="A0A3B1AUB1"/>
<evidence type="ECO:0000313" key="1">
    <source>
        <dbReference type="EMBL" id="VAX03394.1"/>
    </source>
</evidence>
<dbReference type="InterPro" id="IPR029787">
    <property type="entry name" value="Nucleotide_cyclase"/>
</dbReference>
<dbReference type="EMBL" id="UOFW01000047">
    <property type="protein sequence ID" value="VAX03394.1"/>
    <property type="molecule type" value="Genomic_DNA"/>
</dbReference>
<reference evidence="1" key="1">
    <citation type="submission" date="2018-06" db="EMBL/GenBank/DDBJ databases">
        <authorList>
            <person name="Zhirakovskaya E."/>
        </authorList>
    </citation>
    <scope>NUCLEOTIDE SEQUENCE</scope>
</reference>
<accession>A0A3B1AUB1</accession>
<sequence length="216" mass="24376">MAIYAVLTGDIVKSRQVVSKKELIKTLTEALDIVKEKYQADYILYRGDSFQVVIPSASDAAIAAIIIRSKLISCSPQKKERWDARIAIGLGSISYWGAGITDSDGPAFHLSGKASDDLNHNKNRLLIKSPWLQTEKILSLNTRFADDIISRWSRYSAETAYYNLVYNESQSLLAKRLNKSQPTINSRIATAKLDLITAYIHHVTEYIKWEIDNDHN</sequence>
<organism evidence="1">
    <name type="scientific">hydrothermal vent metagenome</name>
    <dbReference type="NCBI Taxonomy" id="652676"/>
    <lineage>
        <taxon>unclassified sequences</taxon>
        <taxon>metagenomes</taxon>
        <taxon>ecological metagenomes</taxon>
    </lineage>
</organism>
<name>A0A3B1AUB1_9ZZZZ</name>
<protein>
    <submittedName>
        <fullName evidence="1">Uncharacterized protein</fullName>
    </submittedName>
</protein>
<dbReference type="Gene3D" id="3.30.70.1230">
    <property type="entry name" value="Nucleotide cyclase"/>
    <property type="match status" value="1"/>
</dbReference>
<proteinExistence type="predicted"/>